<proteinExistence type="predicted"/>
<dbReference type="AlphaFoldDB" id="A0AA36B6F3"/>
<dbReference type="EMBL" id="OX597822">
    <property type="protein sequence ID" value="CAI9728454.1"/>
    <property type="molecule type" value="Genomic_DNA"/>
</dbReference>
<protein>
    <submittedName>
        <fullName evidence="1">Uncharacterized protein</fullName>
    </submittedName>
</protein>
<sequence length="161" mass="18304">MHEIIYINKVNMQKYLILACCFLIFNAGRSQARRIEYDTISDSMSTTPRDIIGKNIAKIPDYATIPPDAYNKRSISKREVIASQYIQPWAIASSRESIDIPPNIPIRPNIPIHPNIPIRPDFPFRPRDIIGKNIAKIPDYATIPPDAYNKRSISNGDEAKI</sequence>
<accession>A0AA36B6F3</accession>
<name>A0AA36B6F3_OCTVU</name>
<evidence type="ECO:0000313" key="1">
    <source>
        <dbReference type="EMBL" id="CAI9728454.1"/>
    </source>
</evidence>
<gene>
    <name evidence="1" type="ORF">OCTVUL_1B024457</name>
</gene>
<evidence type="ECO:0000313" key="2">
    <source>
        <dbReference type="Proteomes" id="UP001162480"/>
    </source>
</evidence>
<keyword evidence="2" id="KW-1185">Reference proteome</keyword>
<reference evidence="1" key="1">
    <citation type="submission" date="2023-08" db="EMBL/GenBank/DDBJ databases">
        <authorList>
            <person name="Alioto T."/>
            <person name="Alioto T."/>
            <person name="Gomez Garrido J."/>
        </authorList>
    </citation>
    <scope>NUCLEOTIDE SEQUENCE</scope>
</reference>
<dbReference type="Proteomes" id="UP001162480">
    <property type="component" value="Chromosome 9"/>
</dbReference>
<organism evidence="1 2">
    <name type="scientific">Octopus vulgaris</name>
    <name type="common">Common octopus</name>
    <dbReference type="NCBI Taxonomy" id="6645"/>
    <lineage>
        <taxon>Eukaryota</taxon>
        <taxon>Metazoa</taxon>
        <taxon>Spiralia</taxon>
        <taxon>Lophotrochozoa</taxon>
        <taxon>Mollusca</taxon>
        <taxon>Cephalopoda</taxon>
        <taxon>Coleoidea</taxon>
        <taxon>Octopodiformes</taxon>
        <taxon>Octopoda</taxon>
        <taxon>Incirrata</taxon>
        <taxon>Octopodidae</taxon>
        <taxon>Octopus</taxon>
    </lineage>
</organism>